<evidence type="ECO:0000313" key="2">
    <source>
        <dbReference type="Proteomes" id="UP000828390"/>
    </source>
</evidence>
<accession>A0A9D4EQX2</accession>
<dbReference type="EMBL" id="JAIWYP010000008">
    <property type="protein sequence ID" value="KAH3784064.1"/>
    <property type="molecule type" value="Genomic_DNA"/>
</dbReference>
<proteinExistence type="predicted"/>
<reference evidence="1" key="2">
    <citation type="submission" date="2020-11" db="EMBL/GenBank/DDBJ databases">
        <authorList>
            <person name="McCartney M.A."/>
            <person name="Auch B."/>
            <person name="Kono T."/>
            <person name="Mallez S."/>
            <person name="Becker A."/>
            <person name="Gohl D.M."/>
            <person name="Silverstein K.A.T."/>
            <person name="Koren S."/>
            <person name="Bechman K.B."/>
            <person name="Herman A."/>
            <person name="Abrahante J.E."/>
            <person name="Garbe J."/>
        </authorList>
    </citation>
    <scope>NUCLEOTIDE SEQUENCE</scope>
    <source>
        <strain evidence="1">Duluth1</strain>
        <tissue evidence="1">Whole animal</tissue>
    </source>
</reference>
<comment type="caution">
    <text evidence="1">The sequence shown here is derived from an EMBL/GenBank/DDBJ whole genome shotgun (WGS) entry which is preliminary data.</text>
</comment>
<organism evidence="1 2">
    <name type="scientific">Dreissena polymorpha</name>
    <name type="common">Zebra mussel</name>
    <name type="synonym">Mytilus polymorpha</name>
    <dbReference type="NCBI Taxonomy" id="45954"/>
    <lineage>
        <taxon>Eukaryota</taxon>
        <taxon>Metazoa</taxon>
        <taxon>Spiralia</taxon>
        <taxon>Lophotrochozoa</taxon>
        <taxon>Mollusca</taxon>
        <taxon>Bivalvia</taxon>
        <taxon>Autobranchia</taxon>
        <taxon>Heteroconchia</taxon>
        <taxon>Euheterodonta</taxon>
        <taxon>Imparidentia</taxon>
        <taxon>Neoheterodontei</taxon>
        <taxon>Myida</taxon>
        <taxon>Dreissenoidea</taxon>
        <taxon>Dreissenidae</taxon>
        <taxon>Dreissena</taxon>
    </lineage>
</organism>
<dbReference type="AlphaFoldDB" id="A0A9D4EQX2"/>
<reference evidence="1" key="1">
    <citation type="journal article" date="2019" name="bioRxiv">
        <title>The Genome of the Zebra Mussel, Dreissena polymorpha: A Resource for Invasive Species Research.</title>
        <authorList>
            <person name="McCartney M.A."/>
            <person name="Auch B."/>
            <person name="Kono T."/>
            <person name="Mallez S."/>
            <person name="Zhang Y."/>
            <person name="Obille A."/>
            <person name="Becker A."/>
            <person name="Abrahante J.E."/>
            <person name="Garbe J."/>
            <person name="Badalamenti J.P."/>
            <person name="Herman A."/>
            <person name="Mangelson H."/>
            <person name="Liachko I."/>
            <person name="Sullivan S."/>
            <person name="Sone E.D."/>
            <person name="Koren S."/>
            <person name="Silverstein K.A.T."/>
            <person name="Beckman K.B."/>
            <person name="Gohl D.M."/>
        </authorList>
    </citation>
    <scope>NUCLEOTIDE SEQUENCE</scope>
    <source>
        <strain evidence="1">Duluth1</strain>
        <tissue evidence="1">Whole animal</tissue>
    </source>
</reference>
<dbReference type="Proteomes" id="UP000828390">
    <property type="component" value="Unassembled WGS sequence"/>
</dbReference>
<gene>
    <name evidence="1" type="ORF">DPMN_162015</name>
</gene>
<evidence type="ECO:0000313" key="1">
    <source>
        <dbReference type="EMBL" id="KAH3784064.1"/>
    </source>
</evidence>
<protein>
    <submittedName>
        <fullName evidence="1">Uncharacterized protein</fullName>
    </submittedName>
</protein>
<sequence>MWESGLPGGNPTCPAWGPPNQIHMLSLIYPRSLKQASIVGGPHTGQVVFHPGTPASSRKSS</sequence>
<keyword evidence="2" id="KW-1185">Reference proteome</keyword>
<name>A0A9D4EQX2_DREPO</name>